<protein>
    <recommendedName>
        <fullName evidence="3">Sel1 repeat-containing protein</fullName>
    </recommendedName>
</protein>
<dbReference type="Proteomes" id="UP000641137">
    <property type="component" value="Unassembled WGS sequence"/>
</dbReference>
<name>A0A8J3DNV4_9HYPH</name>
<evidence type="ECO:0000313" key="2">
    <source>
        <dbReference type="Proteomes" id="UP000641137"/>
    </source>
</evidence>
<organism evidence="1 2">
    <name type="scientific">Limoniibacter endophyticus</name>
    <dbReference type="NCBI Taxonomy" id="1565040"/>
    <lineage>
        <taxon>Bacteria</taxon>
        <taxon>Pseudomonadati</taxon>
        <taxon>Pseudomonadota</taxon>
        <taxon>Alphaproteobacteria</taxon>
        <taxon>Hyphomicrobiales</taxon>
        <taxon>Bartonellaceae</taxon>
        <taxon>Limoniibacter</taxon>
    </lineage>
</organism>
<sequence>MGFFNGNAGFAAKGSNTADDFLQLGVLYATGKKGPIDLVSAHKCFNIAAIKGSIRAETLRSEISTVMGKRDIAKALRSARSWLATH</sequence>
<reference evidence="1" key="1">
    <citation type="journal article" date="2014" name="Int. J. Syst. Evol. Microbiol.">
        <title>Complete genome sequence of Corynebacterium casei LMG S-19264T (=DSM 44701T), isolated from a smear-ripened cheese.</title>
        <authorList>
            <consortium name="US DOE Joint Genome Institute (JGI-PGF)"/>
            <person name="Walter F."/>
            <person name="Albersmeier A."/>
            <person name="Kalinowski J."/>
            <person name="Ruckert C."/>
        </authorList>
    </citation>
    <scope>NUCLEOTIDE SEQUENCE</scope>
    <source>
        <strain evidence="1">KCTC 42097</strain>
    </source>
</reference>
<dbReference type="Gene3D" id="1.25.40.10">
    <property type="entry name" value="Tetratricopeptide repeat domain"/>
    <property type="match status" value="1"/>
</dbReference>
<gene>
    <name evidence="1" type="ORF">GCM10010136_14690</name>
</gene>
<reference evidence="1" key="2">
    <citation type="submission" date="2020-09" db="EMBL/GenBank/DDBJ databases">
        <authorList>
            <person name="Sun Q."/>
            <person name="Kim S."/>
        </authorList>
    </citation>
    <scope>NUCLEOTIDE SEQUENCE</scope>
    <source>
        <strain evidence="1">KCTC 42097</strain>
    </source>
</reference>
<accession>A0A8J3DNV4</accession>
<keyword evidence="2" id="KW-1185">Reference proteome</keyword>
<proteinExistence type="predicted"/>
<dbReference type="InterPro" id="IPR011990">
    <property type="entry name" value="TPR-like_helical_dom_sf"/>
</dbReference>
<dbReference type="RefSeq" id="WP_189489345.1">
    <property type="nucleotide sequence ID" value="NZ_BMZO01000004.1"/>
</dbReference>
<dbReference type="EMBL" id="BMZO01000004">
    <property type="protein sequence ID" value="GHC69183.1"/>
    <property type="molecule type" value="Genomic_DNA"/>
</dbReference>
<evidence type="ECO:0008006" key="3">
    <source>
        <dbReference type="Google" id="ProtNLM"/>
    </source>
</evidence>
<evidence type="ECO:0000313" key="1">
    <source>
        <dbReference type="EMBL" id="GHC69183.1"/>
    </source>
</evidence>
<comment type="caution">
    <text evidence="1">The sequence shown here is derived from an EMBL/GenBank/DDBJ whole genome shotgun (WGS) entry which is preliminary data.</text>
</comment>
<dbReference type="AlphaFoldDB" id="A0A8J3DNV4"/>